<accession>A0ABU9J236</accession>
<feature type="signal peptide" evidence="1">
    <location>
        <begin position="1"/>
        <end position="20"/>
    </location>
</feature>
<comment type="caution">
    <text evidence="2">The sequence shown here is derived from an EMBL/GenBank/DDBJ whole genome shotgun (WGS) entry which is preliminary data.</text>
</comment>
<name>A0ABU9J236_9GAMM</name>
<protein>
    <recommendedName>
        <fullName evidence="4">Secreted protein</fullName>
    </recommendedName>
</protein>
<evidence type="ECO:0000256" key="1">
    <source>
        <dbReference type="SAM" id="SignalP"/>
    </source>
</evidence>
<dbReference type="Proteomes" id="UP001459204">
    <property type="component" value="Unassembled WGS sequence"/>
</dbReference>
<reference evidence="2 3" key="1">
    <citation type="submission" date="2024-04" db="EMBL/GenBank/DDBJ databases">
        <title>Draft genome sequence of Pseudoxanthomonas putridarboris WD12.</title>
        <authorList>
            <person name="Oh J."/>
        </authorList>
    </citation>
    <scope>NUCLEOTIDE SEQUENCE [LARGE SCALE GENOMIC DNA]</scope>
    <source>
        <strain evidence="2 3">WD12</strain>
    </source>
</reference>
<proteinExistence type="predicted"/>
<dbReference type="RefSeq" id="WP_341726467.1">
    <property type="nucleotide sequence ID" value="NZ_JBBWWT010000005.1"/>
</dbReference>
<dbReference type="EMBL" id="JBBWWT010000005">
    <property type="protein sequence ID" value="MEL1265304.1"/>
    <property type="molecule type" value="Genomic_DNA"/>
</dbReference>
<keyword evidence="3" id="KW-1185">Reference proteome</keyword>
<organism evidence="2 3">
    <name type="scientific">Pseudoxanthomonas putridarboris</name>
    <dbReference type="NCBI Taxonomy" id="752605"/>
    <lineage>
        <taxon>Bacteria</taxon>
        <taxon>Pseudomonadati</taxon>
        <taxon>Pseudomonadota</taxon>
        <taxon>Gammaproteobacteria</taxon>
        <taxon>Lysobacterales</taxon>
        <taxon>Lysobacteraceae</taxon>
        <taxon>Pseudoxanthomonas</taxon>
    </lineage>
</organism>
<evidence type="ECO:0000313" key="3">
    <source>
        <dbReference type="Proteomes" id="UP001459204"/>
    </source>
</evidence>
<keyword evidence="1" id="KW-0732">Signal</keyword>
<evidence type="ECO:0008006" key="4">
    <source>
        <dbReference type="Google" id="ProtNLM"/>
    </source>
</evidence>
<gene>
    <name evidence="2" type="ORF">AAD027_13140</name>
</gene>
<sequence length="155" mass="16994">MKTLPVLCLLLSCLSASAWAQQTPPCPTLPDSAGLQWEQRVDRSFIACKAVTADGRQVLNVMLTARDPKISLERSLRAEEGNFSGRGMYWYRPDLGGREIPGMESRRITVVKLGKDQYAQVWIDAESPTELASLRALAQQLDVSATSATLLSAGR</sequence>
<feature type="chain" id="PRO_5045767766" description="Secreted protein" evidence="1">
    <location>
        <begin position="21"/>
        <end position="155"/>
    </location>
</feature>
<evidence type="ECO:0000313" key="2">
    <source>
        <dbReference type="EMBL" id="MEL1265304.1"/>
    </source>
</evidence>